<feature type="transmembrane region" description="Helical" evidence="8">
    <location>
        <begin position="44"/>
        <end position="67"/>
    </location>
</feature>
<dbReference type="Gene3D" id="1.10.3720.10">
    <property type="entry name" value="MetI-like"/>
    <property type="match status" value="1"/>
</dbReference>
<dbReference type="InterPro" id="IPR035906">
    <property type="entry name" value="MetI-like_sf"/>
</dbReference>
<dbReference type="SUPFAM" id="SSF161098">
    <property type="entry name" value="MetI-like"/>
    <property type="match status" value="1"/>
</dbReference>
<comment type="similarity">
    <text evidence="2">Belongs to the binding-protein-dependent transport system permease family. CysTW subfamily.</text>
</comment>
<dbReference type="RefSeq" id="WP_131154481.1">
    <property type="nucleotide sequence ID" value="NZ_CP036402.1"/>
</dbReference>
<feature type="region of interest" description="Disordered" evidence="9">
    <location>
        <begin position="1"/>
        <end position="34"/>
    </location>
</feature>
<accession>A0A411YE14</accession>
<keyword evidence="4" id="KW-1003">Cell membrane</keyword>
<protein>
    <submittedName>
        <fullName evidence="11">ABC transporter permease</fullName>
    </submittedName>
</protein>
<feature type="transmembrane region" description="Helical" evidence="8">
    <location>
        <begin position="209"/>
        <end position="232"/>
    </location>
</feature>
<dbReference type="Pfam" id="PF00528">
    <property type="entry name" value="BPD_transp_1"/>
    <property type="match status" value="1"/>
</dbReference>
<dbReference type="AlphaFoldDB" id="A0A411YE14"/>
<evidence type="ECO:0000313" key="12">
    <source>
        <dbReference type="Proteomes" id="UP000291469"/>
    </source>
</evidence>
<keyword evidence="6 8" id="KW-1133">Transmembrane helix</keyword>
<keyword evidence="3 8" id="KW-0813">Transport</keyword>
<evidence type="ECO:0000256" key="1">
    <source>
        <dbReference type="ARBA" id="ARBA00004651"/>
    </source>
</evidence>
<dbReference type="GO" id="GO:0005886">
    <property type="term" value="C:plasma membrane"/>
    <property type="evidence" value="ECO:0007669"/>
    <property type="project" value="UniProtKB-SubCell"/>
</dbReference>
<dbReference type="PANTHER" id="PTHR43848:SF2">
    <property type="entry name" value="PUTRESCINE TRANSPORT SYSTEM PERMEASE PROTEIN POTI"/>
    <property type="match status" value="1"/>
</dbReference>
<sequence>MSTSTRVDGQPVGTATDANAATGASRTPRPSVQDARARRGRRGWVAWLWFVLALVYAPVLLVMVLSFNASQYGTLPFEATTEWYAALARNTALVEATSRSIVLSASVAAAAAVLGTALALWMVRFARLGFTLFTALLTTAITIPWLILSVAMLLVANAVGLGRSLPMLFLGSLAVALPYVVLVVLSRLQGLGTELELAARSLGARPLRAFLVVTLPLISKAVLGGTLLAFVITFNNFPIHFFLAPFGFNTLPMEIYAYVRTGYDPDINALATVLIGVAVTLGIAVLLLTRRRARAPGATSGLQLWRDGAP</sequence>
<dbReference type="CDD" id="cd06261">
    <property type="entry name" value="TM_PBP2"/>
    <property type="match status" value="1"/>
</dbReference>
<evidence type="ECO:0000256" key="6">
    <source>
        <dbReference type="ARBA" id="ARBA00022989"/>
    </source>
</evidence>
<dbReference type="InterPro" id="IPR051789">
    <property type="entry name" value="Bact_Polyamine_Transport"/>
</dbReference>
<keyword evidence="12" id="KW-1185">Reference proteome</keyword>
<dbReference type="EMBL" id="CP036402">
    <property type="protein sequence ID" value="QBI19484.1"/>
    <property type="molecule type" value="Genomic_DNA"/>
</dbReference>
<reference evidence="11 12" key="1">
    <citation type="submission" date="2019-01" db="EMBL/GenBank/DDBJ databases">
        <title>Egibacter rhizosphaerae EGI 80759T.</title>
        <authorList>
            <person name="Chen D.-D."/>
            <person name="Tian Y."/>
            <person name="Jiao J.-Y."/>
            <person name="Zhang X.-T."/>
            <person name="Zhang Y.-G."/>
            <person name="Zhang Y."/>
            <person name="Xiao M."/>
            <person name="Shu W.-S."/>
            <person name="Li W.-J."/>
        </authorList>
    </citation>
    <scope>NUCLEOTIDE SEQUENCE [LARGE SCALE GENOMIC DNA]</scope>
    <source>
        <strain evidence="11 12">EGI 80759</strain>
    </source>
</reference>
<dbReference type="GO" id="GO:0055085">
    <property type="term" value="P:transmembrane transport"/>
    <property type="evidence" value="ECO:0007669"/>
    <property type="project" value="InterPro"/>
</dbReference>
<dbReference type="InterPro" id="IPR000515">
    <property type="entry name" value="MetI-like"/>
</dbReference>
<evidence type="ECO:0000256" key="7">
    <source>
        <dbReference type="ARBA" id="ARBA00023136"/>
    </source>
</evidence>
<evidence type="ECO:0000256" key="5">
    <source>
        <dbReference type="ARBA" id="ARBA00022692"/>
    </source>
</evidence>
<organism evidence="11 12">
    <name type="scientific">Egibacter rhizosphaerae</name>
    <dbReference type="NCBI Taxonomy" id="1670831"/>
    <lineage>
        <taxon>Bacteria</taxon>
        <taxon>Bacillati</taxon>
        <taxon>Actinomycetota</taxon>
        <taxon>Nitriliruptoria</taxon>
        <taxon>Egibacterales</taxon>
        <taxon>Egibacteraceae</taxon>
        <taxon>Egibacter</taxon>
    </lineage>
</organism>
<evidence type="ECO:0000256" key="3">
    <source>
        <dbReference type="ARBA" id="ARBA00022448"/>
    </source>
</evidence>
<feature type="transmembrane region" description="Helical" evidence="8">
    <location>
        <begin position="101"/>
        <end position="123"/>
    </location>
</feature>
<dbReference type="Proteomes" id="UP000291469">
    <property type="component" value="Chromosome"/>
</dbReference>
<feature type="domain" description="ABC transmembrane type-1" evidence="10">
    <location>
        <begin position="97"/>
        <end position="287"/>
    </location>
</feature>
<dbReference type="KEGG" id="erz:ER308_07910"/>
<evidence type="ECO:0000313" key="11">
    <source>
        <dbReference type="EMBL" id="QBI19484.1"/>
    </source>
</evidence>
<comment type="subcellular location">
    <subcellularLocation>
        <location evidence="1 8">Cell membrane</location>
        <topology evidence="1 8">Multi-pass membrane protein</topology>
    </subcellularLocation>
</comment>
<dbReference type="OrthoDB" id="5100908at2"/>
<feature type="compositionally biased region" description="Low complexity" evidence="9">
    <location>
        <begin position="13"/>
        <end position="24"/>
    </location>
</feature>
<feature type="transmembrane region" description="Helical" evidence="8">
    <location>
        <begin position="267"/>
        <end position="288"/>
    </location>
</feature>
<evidence type="ECO:0000256" key="2">
    <source>
        <dbReference type="ARBA" id="ARBA00007069"/>
    </source>
</evidence>
<proteinExistence type="inferred from homology"/>
<evidence type="ECO:0000256" key="4">
    <source>
        <dbReference type="ARBA" id="ARBA00022475"/>
    </source>
</evidence>
<dbReference type="PANTHER" id="PTHR43848">
    <property type="entry name" value="PUTRESCINE TRANSPORT SYSTEM PERMEASE PROTEIN POTI"/>
    <property type="match status" value="1"/>
</dbReference>
<feature type="transmembrane region" description="Helical" evidence="8">
    <location>
        <begin position="167"/>
        <end position="188"/>
    </location>
</feature>
<evidence type="ECO:0000256" key="9">
    <source>
        <dbReference type="SAM" id="MobiDB-lite"/>
    </source>
</evidence>
<name>A0A411YE14_9ACTN</name>
<keyword evidence="7 8" id="KW-0472">Membrane</keyword>
<feature type="transmembrane region" description="Helical" evidence="8">
    <location>
        <begin position="130"/>
        <end position="155"/>
    </location>
</feature>
<gene>
    <name evidence="11" type="ORF">ER308_07910</name>
</gene>
<dbReference type="PROSITE" id="PS50928">
    <property type="entry name" value="ABC_TM1"/>
    <property type="match status" value="1"/>
</dbReference>
<evidence type="ECO:0000256" key="8">
    <source>
        <dbReference type="RuleBase" id="RU363032"/>
    </source>
</evidence>
<evidence type="ECO:0000259" key="10">
    <source>
        <dbReference type="PROSITE" id="PS50928"/>
    </source>
</evidence>
<keyword evidence="5 8" id="KW-0812">Transmembrane</keyword>